<sequence>MSYNISLSDRFQKDAKRLSKRYASFKTDLIKLIEDLEENPMQGDNLGKSCYKIRLKIESKKKGKSGGARVITYVHISQEDVYLLTVYDKSDRESLENGELEELLEAIEA</sequence>
<dbReference type="OrthoDB" id="1364255at2"/>
<gene>
    <name evidence="1" type="ORF">LV89_03249</name>
</gene>
<dbReference type="Gene3D" id="3.30.2310.20">
    <property type="entry name" value="RelE-like"/>
    <property type="match status" value="1"/>
</dbReference>
<dbReference type="RefSeq" id="WP_109743945.1">
    <property type="nucleotide sequence ID" value="NZ_QGGO01000018.1"/>
</dbReference>
<dbReference type="SUPFAM" id="SSF143011">
    <property type="entry name" value="RelE-like"/>
    <property type="match status" value="1"/>
</dbReference>
<dbReference type="InterPro" id="IPR035093">
    <property type="entry name" value="RelE/ParE_toxin_dom_sf"/>
</dbReference>
<dbReference type="Proteomes" id="UP000245489">
    <property type="component" value="Unassembled WGS sequence"/>
</dbReference>
<keyword evidence="1" id="KW-0378">Hydrolase</keyword>
<comment type="caution">
    <text evidence="1">The sequence shown here is derived from an EMBL/GenBank/DDBJ whole genome shotgun (WGS) entry which is preliminary data.</text>
</comment>
<dbReference type="AlphaFoldDB" id="A0A316DY01"/>
<name>A0A316DY01_9BACT</name>
<evidence type="ECO:0000313" key="2">
    <source>
        <dbReference type="Proteomes" id="UP000245489"/>
    </source>
</evidence>
<keyword evidence="1" id="KW-0540">Nuclease</keyword>
<reference evidence="1 2" key="1">
    <citation type="submission" date="2018-05" db="EMBL/GenBank/DDBJ databases">
        <title>Genomic Encyclopedia of Archaeal and Bacterial Type Strains, Phase II (KMG-II): from individual species to whole genera.</title>
        <authorList>
            <person name="Goeker M."/>
        </authorList>
    </citation>
    <scope>NUCLEOTIDE SEQUENCE [LARGE SCALE GENOMIC DNA]</scope>
    <source>
        <strain evidence="1 2">DSM 22214</strain>
    </source>
</reference>
<keyword evidence="2" id="KW-1185">Reference proteome</keyword>
<keyword evidence="1" id="KW-0255">Endonuclease</keyword>
<dbReference type="InterPro" id="IPR009387">
    <property type="entry name" value="HigB-2"/>
</dbReference>
<dbReference type="Pfam" id="PF06296">
    <property type="entry name" value="RelE"/>
    <property type="match status" value="1"/>
</dbReference>
<dbReference type="GO" id="GO:0004519">
    <property type="term" value="F:endonuclease activity"/>
    <property type="evidence" value="ECO:0007669"/>
    <property type="project" value="UniProtKB-KW"/>
</dbReference>
<organism evidence="1 2">
    <name type="scientific">Arcicella aurantiaca</name>
    <dbReference type="NCBI Taxonomy" id="591202"/>
    <lineage>
        <taxon>Bacteria</taxon>
        <taxon>Pseudomonadati</taxon>
        <taxon>Bacteroidota</taxon>
        <taxon>Cytophagia</taxon>
        <taxon>Cytophagales</taxon>
        <taxon>Flectobacillaceae</taxon>
        <taxon>Arcicella</taxon>
    </lineage>
</organism>
<dbReference type="EMBL" id="QGGO01000018">
    <property type="protein sequence ID" value="PWK22981.1"/>
    <property type="molecule type" value="Genomic_DNA"/>
</dbReference>
<protein>
    <submittedName>
        <fullName evidence="1">mRNA-degrading endonuclease RelE of RelBE toxin-antitoxin system</fullName>
    </submittedName>
</protein>
<dbReference type="PIRSF" id="PIRSF039032">
    <property type="entry name" value="HigB-2"/>
    <property type="match status" value="1"/>
</dbReference>
<evidence type="ECO:0000313" key="1">
    <source>
        <dbReference type="EMBL" id="PWK22981.1"/>
    </source>
</evidence>
<accession>A0A316DY01</accession>
<proteinExistence type="predicted"/>